<accession>A0A917BYX4</accession>
<reference evidence="1" key="1">
    <citation type="journal article" date="2014" name="Int. J. Syst. Evol. Microbiol.">
        <title>Complete genome sequence of Corynebacterium casei LMG S-19264T (=DSM 44701T), isolated from a smear-ripened cheese.</title>
        <authorList>
            <consortium name="US DOE Joint Genome Institute (JGI-PGF)"/>
            <person name="Walter F."/>
            <person name="Albersmeier A."/>
            <person name="Kalinowski J."/>
            <person name="Ruckert C."/>
        </authorList>
    </citation>
    <scope>NUCLEOTIDE SEQUENCE</scope>
    <source>
        <strain evidence="1">CCM 7897</strain>
    </source>
</reference>
<dbReference type="NCBIfam" id="NF003322">
    <property type="entry name" value="PRK04334.1-2"/>
    <property type="match status" value="1"/>
</dbReference>
<evidence type="ECO:0000313" key="1">
    <source>
        <dbReference type="EMBL" id="GGF61916.1"/>
    </source>
</evidence>
<dbReference type="Proteomes" id="UP000606044">
    <property type="component" value="Unassembled WGS sequence"/>
</dbReference>
<dbReference type="Gene3D" id="3.10.520.10">
    <property type="entry name" value="ApbE-like domains"/>
    <property type="match status" value="1"/>
</dbReference>
<protein>
    <submittedName>
        <fullName evidence="1">Uncharacterized protein</fullName>
    </submittedName>
</protein>
<evidence type="ECO:0000313" key="2">
    <source>
        <dbReference type="Proteomes" id="UP000606044"/>
    </source>
</evidence>
<dbReference type="InterPro" id="IPR007183">
    <property type="entry name" value="UPF0280"/>
</dbReference>
<dbReference type="SUPFAM" id="SSF143631">
    <property type="entry name" value="ApbE-like"/>
    <property type="match status" value="1"/>
</dbReference>
<gene>
    <name evidence="1" type="ORF">GCM10007301_22050</name>
</gene>
<dbReference type="EMBL" id="BMCT01000002">
    <property type="protein sequence ID" value="GGF61916.1"/>
    <property type="molecule type" value="Genomic_DNA"/>
</dbReference>
<comment type="caution">
    <text evidence="1">The sequence shown here is derived from an EMBL/GenBank/DDBJ whole genome shotgun (WGS) entry which is preliminary data.</text>
</comment>
<reference evidence="1" key="2">
    <citation type="submission" date="2020-09" db="EMBL/GenBank/DDBJ databases">
        <authorList>
            <person name="Sun Q."/>
            <person name="Sedlacek I."/>
        </authorList>
    </citation>
    <scope>NUCLEOTIDE SEQUENCE</scope>
    <source>
        <strain evidence="1">CCM 7897</strain>
    </source>
</reference>
<keyword evidence="2" id="KW-1185">Reference proteome</keyword>
<dbReference type="InterPro" id="IPR003374">
    <property type="entry name" value="ApbE-like_sf"/>
</dbReference>
<organism evidence="1 2">
    <name type="scientific">Azorhizobium oxalatiphilum</name>
    <dbReference type="NCBI Taxonomy" id="980631"/>
    <lineage>
        <taxon>Bacteria</taxon>
        <taxon>Pseudomonadati</taxon>
        <taxon>Pseudomonadota</taxon>
        <taxon>Alphaproteobacteria</taxon>
        <taxon>Hyphomicrobiales</taxon>
        <taxon>Xanthobacteraceae</taxon>
        <taxon>Azorhizobium</taxon>
    </lineage>
</organism>
<proteinExistence type="predicted"/>
<name>A0A917BYX4_9HYPH</name>
<dbReference type="AlphaFoldDB" id="A0A917BYX4"/>
<dbReference type="PIRSF" id="PIRSF006421">
    <property type="entry name" value="UCP006421"/>
    <property type="match status" value="1"/>
</dbReference>
<sequence>MTRATPPSPSIRRAPQVALLADGHRLHLQDGPIDLVIEAVGAEDVVRAAYAAATERFSGLLDALCDELPALRAAASPDFCPVSGPVARRMWQAVAPFAGEVFITPMAAVAGAVAEDVLQALVLPGISRAYVNNGGDIALYLPEGASFTVGLVDRPDQPRIIGTAVLSFDSPVRGVATSGWRGRSFSLGIADAVTILAPTAAQADAAATVVANAVDLPRHPGIVRTQANDLQPESDLGARLVTRAVPALTAGERAEALEAGLAVARDLMRRGRISGAALHVQGETVGTGAGLDSLSSPAGAAFIPVTPQPQQGRTHA</sequence>